<proteinExistence type="predicted"/>
<dbReference type="SUPFAM" id="SSF46774">
    <property type="entry name" value="ARID-like"/>
    <property type="match status" value="1"/>
</dbReference>
<evidence type="ECO:0000256" key="4">
    <source>
        <dbReference type="ARBA" id="ARBA00023163"/>
    </source>
</evidence>
<evidence type="ECO:0000256" key="5">
    <source>
        <dbReference type="ARBA" id="ARBA00023242"/>
    </source>
</evidence>
<feature type="region of interest" description="Disordered" evidence="6">
    <location>
        <begin position="187"/>
        <end position="257"/>
    </location>
</feature>
<feature type="compositionally biased region" description="Polar residues" evidence="6">
    <location>
        <begin position="320"/>
        <end position="330"/>
    </location>
</feature>
<feature type="region of interest" description="Disordered" evidence="6">
    <location>
        <begin position="1"/>
        <end position="45"/>
    </location>
</feature>
<feature type="domain" description="ARID" evidence="7">
    <location>
        <begin position="68"/>
        <end position="160"/>
    </location>
</feature>
<dbReference type="AlphaFoldDB" id="A0A1V9X0K1"/>
<dbReference type="PROSITE" id="PS51011">
    <property type="entry name" value="ARID"/>
    <property type="match status" value="1"/>
</dbReference>
<evidence type="ECO:0000256" key="2">
    <source>
        <dbReference type="ARBA" id="ARBA00023015"/>
    </source>
</evidence>
<feature type="region of interest" description="Disordered" evidence="6">
    <location>
        <begin position="280"/>
        <end position="330"/>
    </location>
</feature>
<reference evidence="8 9" key="1">
    <citation type="journal article" date="2017" name="Gigascience">
        <title>Draft genome of the honey bee ectoparasitic mite, Tropilaelaps mercedesae, is shaped by the parasitic life history.</title>
        <authorList>
            <person name="Dong X."/>
            <person name="Armstrong S.D."/>
            <person name="Xia D."/>
            <person name="Makepeace B.L."/>
            <person name="Darby A.C."/>
            <person name="Kadowaki T."/>
        </authorList>
    </citation>
    <scope>NUCLEOTIDE SEQUENCE [LARGE SCALE GENOMIC DNA]</scope>
    <source>
        <strain evidence="8">Wuxi-XJTLU</strain>
    </source>
</reference>
<accession>A0A1V9X0K1</accession>
<dbReference type="InterPro" id="IPR045147">
    <property type="entry name" value="ARI3A/B/C"/>
</dbReference>
<feature type="compositionally biased region" description="Low complexity" evidence="6">
    <location>
        <begin position="192"/>
        <end position="203"/>
    </location>
</feature>
<name>A0A1V9X0K1_9ACAR</name>
<dbReference type="PANTHER" id="PTHR15348">
    <property type="entry name" value="AT-RICH INTERACTIVE DOMAIN-CONTAINING PROTEIN ARID DOMAIN- CONTAINING PROTEIN DEAD RINGER PROTEIN B-CELL REGULATOR OF IGH TRANSCRIPTION BRIGHT"/>
    <property type="match status" value="1"/>
</dbReference>
<keyword evidence="9" id="KW-1185">Reference proteome</keyword>
<dbReference type="SMART" id="SM01014">
    <property type="entry name" value="ARID"/>
    <property type="match status" value="1"/>
</dbReference>
<dbReference type="GO" id="GO:0003677">
    <property type="term" value="F:DNA binding"/>
    <property type="evidence" value="ECO:0007669"/>
    <property type="project" value="UniProtKB-KW"/>
</dbReference>
<evidence type="ECO:0000313" key="9">
    <source>
        <dbReference type="Proteomes" id="UP000192247"/>
    </source>
</evidence>
<dbReference type="SMART" id="SM00501">
    <property type="entry name" value="BRIGHT"/>
    <property type="match status" value="1"/>
</dbReference>
<keyword evidence="2" id="KW-0805">Transcription regulation</keyword>
<dbReference type="EMBL" id="MNPL01030537">
    <property type="protein sequence ID" value="OQR66936.1"/>
    <property type="molecule type" value="Genomic_DNA"/>
</dbReference>
<protein>
    <submittedName>
        <fullName evidence="8">AT-rich interactive domain-containing protein 3A-like</fullName>
    </submittedName>
</protein>
<feature type="region of interest" description="Disordered" evidence="6">
    <location>
        <begin position="62"/>
        <end position="83"/>
    </location>
</feature>
<keyword evidence="3" id="KW-0238">DNA-binding</keyword>
<organism evidence="8 9">
    <name type="scientific">Tropilaelaps mercedesae</name>
    <dbReference type="NCBI Taxonomy" id="418985"/>
    <lineage>
        <taxon>Eukaryota</taxon>
        <taxon>Metazoa</taxon>
        <taxon>Ecdysozoa</taxon>
        <taxon>Arthropoda</taxon>
        <taxon>Chelicerata</taxon>
        <taxon>Arachnida</taxon>
        <taxon>Acari</taxon>
        <taxon>Parasitiformes</taxon>
        <taxon>Mesostigmata</taxon>
        <taxon>Gamasina</taxon>
        <taxon>Dermanyssoidea</taxon>
        <taxon>Laelapidae</taxon>
        <taxon>Tropilaelaps</taxon>
    </lineage>
</organism>
<evidence type="ECO:0000256" key="1">
    <source>
        <dbReference type="ARBA" id="ARBA00004123"/>
    </source>
</evidence>
<evidence type="ECO:0000256" key="6">
    <source>
        <dbReference type="SAM" id="MobiDB-lite"/>
    </source>
</evidence>
<keyword evidence="5" id="KW-0539">Nucleus</keyword>
<dbReference type="Gene3D" id="1.10.150.60">
    <property type="entry name" value="ARID DNA-binding domain"/>
    <property type="match status" value="1"/>
</dbReference>
<dbReference type="FunFam" id="1.10.150.60:FF:000007">
    <property type="entry name" value="AT-rich interactive domain-containing protein 3C"/>
    <property type="match status" value="1"/>
</dbReference>
<dbReference type="PANTHER" id="PTHR15348:SF0">
    <property type="entry name" value="PROTEIN DEAD RINGER"/>
    <property type="match status" value="1"/>
</dbReference>
<dbReference type="GO" id="GO:0006357">
    <property type="term" value="P:regulation of transcription by RNA polymerase II"/>
    <property type="evidence" value="ECO:0007669"/>
    <property type="project" value="InterPro"/>
</dbReference>
<evidence type="ECO:0000256" key="3">
    <source>
        <dbReference type="ARBA" id="ARBA00023125"/>
    </source>
</evidence>
<feature type="compositionally biased region" description="Low complexity" evidence="6">
    <location>
        <begin position="288"/>
        <end position="319"/>
    </location>
</feature>
<keyword evidence="4" id="KW-0804">Transcription</keyword>
<gene>
    <name evidence="8" type="ORF">BIW11_13833</name>
</gene>
<evidence type="ECO:0000259" key="7">
    <source>
        <dbReference type="PROSITE" id="PS51011"/>
    </source>
</evidence>
<dbReference type="GO" id="GO:0005634">
    <property type="term" value="C:nucleus"/>
    <property type="evidence" value="ECO:0007669"/>
    <property type="project" value="UniProtKB-SubCell"/>
</dbReference>
<dbReference type="InterPro" id="IPR001606">
    <property type="entry name" value="ARID_dom"/>
</dbReference>
<evidence type="ECO:0000313" key="8">
    <source>
        <dbReference type="EMBL" id="OQR66936.1"/>
    </source>
</evidence>
<dbReference type="STRING" id="418985.A0A1V9X0K1"/>
<dbReference type="InterPro" id="IPR036431">
    <property type="entry name" value="ARID_dom_sf"/>
</dbReference>
<dbReference type="InParanoid" id="A0A1V9X0K1"/>
<dbReference type="OrthoDB" id="10044343at2759"/>
<comment type="subcellular location">
    <subcellularLocation>
        <location evidence="1">Nucleus</location>
    </subcellularLocation>
</comment>
<dbReference type="Pfam" id="PF01388">
    <property type="entry name" value="ARID"/>
    <property type="match status" value="1"/>
</dbReference>
<dbReference type="Proteomes" id="UP000192247">
    <property type="component" value="Unassembled WGS sequence"/>
</dbReference>
<sequence length="397" mass="42344">MRCQRSQSPILGAPRRAPSPAQRKFNSEIASCGAQSTSASGTGRLAWGPGVGAWRGRLTWGGQVSSASPSPPPRNALDQDRRSEFGTPVNRIPIMAKQVLDLYELYRLVVARGGLVEVINKKIWREITKGLNLPSSITSAAFTLRTQYMKYLYPYECDKEKLSHPDELQAAIDGNRREGRRSSYNHFNEMLSSSGGTTGASSGPVRSPNTNNAPPLSLVPHRGLLQLNGGLNGNNSNNNNLHGASSGEEDNSIGSMIAGGGGGLLSAQEQALNLDVKTERRSPPLLPPGLGSLPPSSQPLPSSLKRNVPSSGGANSSGSPLDQLSPSDHLSTAQQIKKLCAEELIKTHIQQQQQLQQSKTLAPILGKDGRPVEAGIPVSMEVNGVLYQGILFAQPKL</sequence>
<feature type="compositionally biased region" description="Low complexity" evidence="6">
    <location>
        <begin position="223"/>
        <end position="243"/>
    </location>
</feature>
<comment type="caution">
    <text evidence="8">The sequence shown here is derived from an EMBL/GenBank/DDBJ whole genome shotgun (WGS) entry which is preliminary data.</text>
</comment>